<dbReference type="PANTHER" id="PTHR46401">
    <property type="entry name" value="GLYCOSYLTRANSFERASE WBBK-RELATED"/>
    <property type="match status" value="1"/>
</dbReference>
<dbReference type="Pfam" id="PF00534">
    <property type="entry name" value="Glycos_transf_1"/>
    <property type="match status" value="1"/>
</dbReference>
<evidence type="ECO:0000313" key="4">
    <source>
        <dbReference type="Proteomes" id="UP000001304"/>
    </source>
</evidence>
<dbReference type="STRING" id="583356.Igag_1874"/>
<dbReference type="GO" id="GO:0016757">
    <property type="term" value="F:glycosyltransferase activity"/>
    <property type="evidence" value="ECO:0007669"/>
    <property type="project" value="InterPro"/>
</dbReference>
<evidence type="ECO:0000313" key="3">
    <source>
        <dbReference type="EMBL" id="ADM28669.1"/>
    </source>
</evidence>
<evidence type="ECO:0000256" key="1">
    <source>
        <dbReference type="ARBA" id="ARBA00022679"/>
    </source>
</evidence>
<dbReference type="CDD" id="cd03801">
    <property type="entry name" value="GT4_PimA-like"/>
    <property type="match status" value="1"/>
</dbReference>
<dbReference type="AlphaFoldDB" id="E0ST08"/>
<feature type="domain" description="Glycosyl transferase family 1" evidence="2">
    <location>
        <begin position="243"/>
        <end position="392"/>
    </location>
</feature>
<dbReference type="KEGG" id="iag:Igag_1874"/>
<dbReference type="Gene3D" id="3.40.50.2000">
    <property type="entry name" value="Glycogen Phosphorylase B"/>
    <property type="match status" value="1"/>
</dbReference>
<dbReference type="EMBL" id="CP002098">
    <property type="protein sequence ID" value="ADM28669.1"/>
    <property type="molecule type" value="Genomic_DNA"/>
</dbReference>
<keyword evidence="4" id="KW-1185">Reference proteome</keyword>
<organism evidence="3 4">
    <name type="scientific">Ignisphaera aggregans (strain DSM 17230 / JCM 13409 / AQ1.S1)</name>
    <dbReference type="NCBI Taxonomy" id="583356"/>
    <lineage>
        <taxon>Archaea</taxon>
        <taxon>Thermoproteota</taxon>
        <taxon>Thermoprotei</taxon>
        <taxon>Desulfurococcales</taxon>
        <taxon>Desulfurococcaceae</taxon>
        <taxon>Ignisphaera</taxon>
    </lineage>
</organism>
<keyword evidence="1 3" id="KW-0808">Transferase</keyword>
<dbReference type="InterPro" id="IPR001296">
    <property type="entry name" value="Glyco_trans_1"/>
</dbReference>
<sequence length="422" mass="48767">MVVKDPLKLLVVVRPFPKEGGGSYRALKSLIEYPSYGIYPYLLIPPTDYDVYDFSTLSLLKTRDVKIIDFLKYYSKNIVVRRMQTLLHLAIPKIFIGIDLKKYPRNIDAVLSFHETWDALWIAYFIASKTEKTSIAILQLPPFYVSKNRQKTLYLAFKLYYNCIYGKYSIWKFLAQLHHDMSEMLVIRNIMQILHKYSFIIGISRAICVESGLESSGRAICMDPGVSLDEQDLNLINIIRNRYREKKGYVVFGGRPTATKGIVEAFLVFRDIVKRYNNCRLVITGGIHGSRASKFLRFAKRLGIGDKVVFTGFVSREERFRIVREAKLMLYPSHVDAFPYAVAESFLLGTPVVAYDIPAIDIYYKGFEGIRIVRELDMDAMASEAIDILSRDKVDVEAPRLRPWRDIIEEEVSLIKRVVERF</sequence>
<gene>
    <name evidence="3" type="ordered locus">Igag_1874</name>
</gene>
<name>E0ST08_IGNAA</name>
<dbReference type="BioCyc" id="IAGG583356:GHAH-1863-MONOMER"/>
<proteinExistence type="predicted"/>
<dbReference type="Proteomes" id="UP000001304">
    <property type="component" value="Chromosome"/>
</dbReference>
<dbReference type="CAZy" id="GT4">
    <property type="family name" value="Glycosyltransferase Family 4"/>
</dbReference>
<evidence type="ECO:0000259" key="2">
    <source>
        <dbReference type="Pfam" id="PF00534"/>
    </source>
</evidence>
<protein>
    <submittedName>
        <fullName evidence="3">Glycosyl transferase group 1</fullName>
    </submittedName>
</protein>
<reference evidence="3 4" key="1">
    <citation type="journal article" date="2010" name="Stand. Genomic Sci.">
        <title>Complete genome sequence of Ignisphaera aggregans type strain (AQ1.S1).</title>
        <authorList>
            <person name="Goker M."/>
            <person name="Held B."/>
            <person name="Lapidus A."/>
            <person name="Nolan M."/>
            <person name="Spring S."/>
            <person name="Yasawong M."/>
            <person name="Lucas S."/>
            <person name="Glavina Del Rio T."/>
            <person name="Tice H."/>
            <person name="Cheng J.F."/>
            <person name="Goodwin L."/>
            <person name="Tapia R."/>
            <person name="Pitluck S."/>
            <person name="Liolios K."/>
            <person name="Ivanova N."/>
            <person name="Mavromatis K."/>
            <person name="Mikhailova N."/>
            <person name="Pati A."/>
            <person name="Chen A."/>
            <person name="Palaniappan K."/>
            <person name="Brambilla E."/>
            <person name="Land M."/>
            <person name="Hauser L."/>
            <person name="Chang Y.J."/>
            <person name="Jeffries C.D."/>
            <person name="Brettin T."/>
            <person name="Detter J.C."/>
            <person name="Han C."/>
            <person name="Rohde M."/>
            <person name="Sikorski J."/>
            <person name="Woyke T."/>
            <person name="Bristow J."/>
            <person name="Eisen J.A."/>
            <person name="Markowitz V."/>
            <person name="Hugenholtz P."/>
            <person name="Kyrpides N.C."/>
            <person name="Klenk H.P."/>
        </authorList>
    </citation>
    <scope>NUCLEOTIDE SEQUENCE [LARGE SCALE GENOMIC DNA]</scope>
    <source>
        <strain evidence="4">DSM 17230 / JCM 13409 / AQ1.S1</strain>
    </source>
</reference>
<dbReference type="SUPFAM" id="SSF53756">
    <property type="entry name" value="UDP-Glycosyltransferase/glycogen phosphorylase"/>
    <property type="match status" value="1"/>
</dbReference>
<dbReference type="PANTHER" id="PTHR46401:SF2">
    <property type="entry name" value="GLYCOSYLTRANSFERASE WBBK-RELATED"/>
    <property type="match status" value="1"/>
</dbReference>
<dbReference type="HOGENOM" id="CLU_053640_0_0_2"/>
<accession>E0ST08</accession>